<organism evidence="3 4">
    <name type="scientific">Glycomyces paridis</name>
    <dbReference type="NCBI Taxonomy" id="2126555"/>
    <lineage>
        <taxon>Bacteria</taxon>
        <taxon>Bacillati</taxon>
        <taxon>Actinomycetota</taxon>
        <taxon>Actinomycetes</taxon>
        <taxon>Glycomycetales</taxon>
        <taxon>Glycomycetaceae</taxon>
        <taxon>Glycomyces</taxon>
    </lineage>
</organism>
<sequence length="216" mass="23267">MSAFDDYLAQLRRLDGARRSADEAAARTATAAESLGQRTARLTETARDARAAVDALARAARVPAPRPGPQPPAGADPRADLDAAEADLGDARAAYDEARYLAHRPPWLPRWRADERNGLVYGVCALGAVLVHLMLMRAWKGLPADVEGNQSSLTLALFIGLGVLAPLLAFVIGWFAVGFASRPPIAREDKRIERHWQLGLVVTLSTLLVPIIGMFA</sequence>
<name>A0A4S8PHM5_9ACTN</name>
<feature type="transmembrane region" description="Helical" evidence="2">
    <location>
        <begin position="155"/>
        <end position="177"/>
    </location>
</feature>
<evidence type="ECO:0000256" key="2">
    <source>
        <dbReference type="SAM" id="Phobius"/>
    </source>
</evidence>
<dbReference type="AlphaFoldDB" id="A0A4S8PHM5"/>
<keyword evidence="4" id="KW-1185">Reference proteome</keyword>
<dbReference type="Proteomes" id="UP000305792">
    <property type="component" value="Unassembled WGS sequence"/>
</dbReference>
<keyword evidence="2" id="KW-1133">Transmembrane helix</keyword>
<reference evidence="3 4" key="1">
    <citation type="journal article" date="2018" name="Int. J. Syst. Evol. Microbiol.">
        <title>Glycomyces paridis sp. nov., isolated from the medicinal plant Paris polyphylla.</title>
        <authorList>
            <person name="Fang X.M."/>
            <person name="Bai J.L."/>
            <person name="Su J."/>
            <person name="Zhao L.L."/>
            <person name="Liu H.Y."/>
            <person name="Ma B.P."/>
            <person name="Zhang Y.Q."/>
            <person name="Yu L.Y."/>
        </authorList>
    </citation>
    <scope>NUCLEOTIDE SEQUENCE [LARGE SCALE GENOMIC DNA]</scope>
    <source>
        <strain evidence="3 4">CPCC 204357</strain>
    </source>
</reference>
<feature type="transmembrane region" description="Helical" evidence="2">
    <location>
        <begin position="198"/>
        <end position="215"/>
    </location>
</feature>
<keyword evidence="2" id="KW-0812">Transmembrane</keyword>
<feature type="region of interest" description="Disordered" evidence="1">
    <location>
        <begin position="60"/>
        <end position="79"/>
    </location>
</feature>
<proteinExistence type="predicted"/>
<evidence type="ECO:0000313" key="4">
    <source>
        <dbReference type="Proteomes" id="UP000305792"/>
    </source>
</evidence>
<evidence type="ECO:0000256" key="1">
    <source>
        <dbReference type="SAM" id="MobiDB-lite"/>
    </source>
</evidence>
<gene>
    <name evidence="3" type="ORF">E9998_06800</name>
</gene>
<evidence type="ECO:0000313" key="3">
    <source>
        <dbReference type="EMBL" id="THV30080.1"/>
    </source>
</evidence>
<feature type="transmembrane region" description="Helical" evidence="2">
    <location>
        <begin position="118"/>
        <end position="135"/>
    </location>
</feature>
<comment type="caution">
    <text evidence="3">The sequence shown here is derived from an EMBL/GenBank/DDBJ whole genome shotgun (WGS) entry which is preliminary data.</text>
</comment>
<protein>
    <submittedName>
        <fullName evidence="3">Uncharacterized protein</fullName>
    </submittedName>
</protein>
<keyword evidence="2" id="KW-0472">Membrane</keyword>
<dbReference type="EMBL" id="STGX01000004">
    <property type="protein sequence ID" value="THV30080.1"/>
    <property type="molecule type" value="Genomic_DNA"/>
</dbReference>
<accession>A0A4S8PHM5</accession>
<dbReference type="RefSeq" id="WP_136528953.1">
    <property type="nucleotide sequence ID" value="NZ_STGX01000004.1"/>
</dbReference>
<feature type="compositionally biased region" description="Pro residues" evidence="1">
    <location>
        <begin position="64"/>
        <end position="74"/>
    </location>
</feature>
<dbReference type="OrthoDB" id="5190763at2"/>